<evidence type="ECO:0000256" key="2">
    <source>
        <dbReference type="ARBA" id="ARBA00022801"/>
    </source>
</evidence>
<protein>
    <recommendedName>
        <fullName evidence="5">Non-canonical purine NTP pyrophosphatase</fullName>
    </recommendedName>
</protein>
<evidence type="ECO:0000313" key="4">
    <source>
        <dbReference type="Proteomes" id="UP001177120"/>
    </source>
</evidence>
<dbReference type="RefSeq" id="WP_205492075.1">
    <property type="nucleotide sequence ID" value="NZ_JAFHAP010000001.1"/>
</dbReference>
<dbReference type="Pfam" id="PF01725">
    <property type="entry name" value="Ham1p_like"/>
    <property type="match status" value="1"/>
</dbReference>
<keyword evidence="2" id="KW-0378">Hydrolase</keyword>
<dbReference type="PANTHER" id="PTHR11067:SF9">
    <property type="entry name" value="INOSINE TRIPHOSPHATE PYROPHOSPHATASE"/>
    <property type="match status" value="1"/>
</dbReference>
<comment type="caution">
    <text evidence="3">The sequence shown here is derived from an EMBL/GenBank/DDBJ whole genome shotgun (WGS) entry which is preliminary data.</text>
</comment>
<evidence type="ECO:0000256" key="1">
    <source>
        <dbReference type="ARBA" id="ARBA00008023"/>
    </source>
</evidence>
<dbReference type="Gene3D" id="3.90.950.10">
    <property type="match status" value="1"/>
</dbReference>
<keyword evidence="4" id="KW-1185">Reference proteome</keyword>
<dbReference type="InterPro" id="IPR002637">
    <property type="entry name" value="RdgB/HAM1"/>
</dbReference>
<evidence type="ECO:0008006" key="5">
    <source>
        <dbReference type="Google" id="ProtNLM"/>
    </source>
</evidence>
<organism evidence="3 4">
    <name type="scientific">Polycladomyces zharkentensis</name>
    <dbReference type="NCBI Taxonomy" id="2807616"/>
    <lineage>
        <taxon>Bacteria</taxon>
        <taxon>Bacillati</taxon>
        <taxon>Bacillota</taxon>
        <taxon>Bacilli</taxon>
        <taxon>Bacillales</taxon>
        <taxon>Thermoactinomycetaceae</taxon>
        <taxon>Polycladomyces</taxon>
    </lineage>
</organism>
<dbReference type="SUPFAM" id="SSF52972">
    <property type="entry name" value="ITPase-like"/>
    <property type="match status" value="1"/>
</dbReference>
<evidence type="ECO:0000313" key="3">
    <source>
        <dbReference type="EMBL" id="MBN2907910.1"/>
    </source>
</evidence>
<dbReference type="CDD" id="cd00515">
    <property type="entry name" value="HAM1"/>
    <property type="match status" value="1"/>
</dbReference>
<reference evidence="3" key="1">
    <citation type="journal article" date="2024" name="Int. J. Syst. Evol. Microbiol.">
        <title>Polycladomyces zharkentensis sp. nov., a novel thermophilic cellulose- and starch-degrading member of the Bacillota from a geothermal aquifer in Kazakhstan.</title>
        <authorList>
            <person name="Mashzhan A."/>
            <person name="Kistaubayeva A."/>
            <person name="Javier-Lopez R."/>
            <person name="Bissenova U."/>
            <person name="Bissenbay A."/>
            <person name="Birkeland N.K."/>
        </authorList>
    </citation>
    <scope>NUCLEOTIDE SEQUENCE</scope>
    <source>
        <strain evidence="3">ZKZ2T</strain>
    </source>
</reference>
<dbReference type="PANTHER" id="PTHR11067">
    <property type="entry name" value="INOSINE TRIPHOSPHATE PYROPHOSPHATASE/HAM1 PROTEIN"/>
    <property type="match status" value="1"/>
</dbReference>
<accession>A0ABS2WER0</accession>
<gene>
    <name evidence="3" type="ORF">JQC72_00045</name>
</gene>
<dbReference type="EMBL" id="JAFHAP010000001">
    <property type="protein sequence ID" value="MBN2907910.1"/>
    <property type="molecule type" value="Genomic_DNA"/>
</dbReference>
<dbReference type="InterPro" id="IPR029001">
    <property type="entry name" value="ITPase-like_fam"/>
</dbReference>
<dbReference type="Proteomes" id="UP001177120">
    <property type="component" value="Unassembled WGS sequence"/>
</dbReference>
<sequence>MKLQFATQNEGKLAEAKRVLSRFGIDVIGLPVDLWEPSSGEIQTVTMEKLRQIRRMGYDRVMVDDAGIFFAAYDHFPGVLTKRVFDRIGYRGVRKLLEGEDRTAWFEGCIAVSWDGRTGLFSARTSGRILDPIPDDIRPEAGLPFNPIFIPDGETRVLAAMTPEEQMKHSYRSRALEQMAEWLLNQQREGFHLFSR</sequence>
<name>A0ABS2WER0_9BACL</name>
<proteinExistence type="inferred from homology"/>
<comment type="similarity">
    <text evidence="1">Belongs to the HAM1 NTPase family.</text>
</comment>